<dbReference type="Gene3D" id="3.60.21.10">
    <property type="match status" value="1"/>
</dbReference>
<feature type="domain" description="Calcineurin-like phosphoesterase" evidence="5">
    <location>
        <begin position="4"/>
        <end position="192"/>
    </location>
</feature>
<evidence type="ECO:0000256" key="3">
    <source>
        <dbReference type="ARBA" id="ARBA00023004"/>
    </source>
</evidence>
<dbReference type="Pfam" id="PF00149">
    <property type="entry name" value="Metallophos"/>
    <property type="match status" value="1"/>
</dbReference>
<dbReference type="SUPFAM" id="SSF56300">
    <property type="entry name" value="Metallo-dependent phosphatases"/>
    <property type="match status" value="1"/>
</dbReference>
<keyword evidence="2" id="KW-0378">Hydrolase</keyword>
<evidence type="ECO:0000256" key="1">
    <source>
        <dbReference type="ARBA" id="ARBA00022723"/>
    </source>
</evidence>
<evidence type="ECO:0000256" key="4">
    <source>
        <dbReference type="ARBA" id="ARBA00025742"/>
    </source>
</evidence>
<reference evidence="6" key="1">
    <citation type="submission" date="2022-04" db="EMBL/GenBank/DDBJ databases">
        <title>Lysobacter sp. CAU 1642 isolated from sea sand.</title>
        <authorList>
            <person name="Kim W."/>
        </authorList>
    </citation>
    <scope>NUCLEOTIDE SEQUENCE</scope>
    <source>
        <strain evidence="6">CAU 1642</strain>
    </source>
</reference>
<evidence type="ECO:0000313" key="6">
    <source>
        <dbReference type="EMBL" id="MCK7595001.1"/>
    </source>
</evidence>
<dbReference type="PANTHER" id="PTHR42988">
    <property type="entry name" value="PHOSPHOHYDROLASE"/>
    <property type="match status" value="1"/>
</dbReference>
<name>A0ABT0GKC5_9GAMM</name>
<comment type="similarity">
    <text evidence="4">Belongs to the cyclic nucleotide phosphodiesterase class-III family.</text>
</comment>
<evidence type="ECO:0000256" key="2">
    <source>
        <dbReference type="ARBA" id="ARBA00022801"/>
    </source>
</evidence>
<keyword evidence="1" id="KW-0479">Metal-binding</keyword>
<dbReference type="EMBL" id="JALNMH010000013">
    <property type="protein sequence ID" value="MCK7595001.1"/>
    <property type="molecule type" value="Genomic_DNA"/>
</dbReference>
<dbReference type="Proteomes" id="UP001431449">
    <property type="component" value="Unassembled WGS sequence"/>
</dbReference>
<evidence type="ECO:0000259" key="5">
    <source>
        <dbReference type="Pfam" id="PF00149"/>
    </source>
</evidence>
<protein>
    <submittedName>
        <fullName evidence="6">Metallophosphoesterase family protein</fullName>
    </submittedName>
</protein>
<dbReference type="InterPro" id="IPR050884">
    <property type="entry name" value="CNP_phosphodiesterase-III"/>
</dbReference>
<gene>
    <name evidence="6" type="ORF">M0G41_15130</name>
</gene>
<accession>A0ABT0GKC5</accession>
<keyword evidence="3" id="KW-0408">Iron</keyword>
<dbReference type="InterPro" id="IPR029052">
    <property type="entry name" value="Metallo-depent_PP-like"/>
</dbReference>
<organism evidence="6 7">
    <name type="scientific">Pseudomarimonas salicorniae</name>
    <dbReference type="NCBI Taxonomy" id="2933270"/>
    <lineage>
        <taxon>Bacteria</taxon>
        <taxon>Pseudomonadati</taxon>
        <taxon>Pseudomonadota</taxon>
        <taxon>Gammaproteobacteria</taxon>
        <taxon>Lysobacterales</taxon>
        <taxon>Lysobacteraceae</taxon>
        <taxon>Pseudomarimonas</taxon>
    </lineage>
</organism>
<dbReference type="PANTHER" id="PTHR42988:SF2">
    <property type="entry name" value="CYCLIC NUCLEOTIDE PHOSPHODIESTERASE CBUA0032-RELATED"/>
    <property type="match status" value="1"/>
</dbReference>
<keyword evidence="7" id="KW-1185">Reference proteome</keyword>
<dbReference type="RefSeq" id="WP_248210727.1">
    <property type="nucleotide sequence ID" value="NZ_JALNMH010000013.1"/>
</dbReference>
<sequence length="263" mass="29953">MKSLLHLSDTHFGTEVPAVVAALERMVLREAPEVVLLSGDITQRATRAQFRTARAFLDRLRLPWSVIPGNHDIPLLDLVTRMLRPYARYRQELGEASTHGLLDLPGLRLIRVKSTRRRRHIDGELSRRQIAEVSRALREAPSGVLRLVVTHQPVWVDRERDRHNRCHGADLALSRWRDAGADLLLAGHIHWPFVRRIAGDRPVWAVNAGTATSSRVRDGVPQSCNLLRWDPSRPRAGAELQRWDYLAGDDGFHPIETTRLQFD</sequence>
<dbReference type="InterPro" id="IPR004843">
    <property type="entry name" value="Calcineurin-like_PHP"/>
</dbReference>
<comment type="caution">
    <text evidence="6">The sequence shown here is derived from an EMBL/GenBank/DDBJ whole genome shotgun (WGS) entry which is preliminary data.</text>
</comment>
<proteinExistence type="inferred from homology"/>
<evidence type="ECO:0000313" key="7">
    <source>
        <dbReference type="Proteomes" id="UP001431449"/>
    </source>
</evidence>